<comment type="function">
    <text evidence="1">Core component of nucleosome. Nucleosomes wrap and compact DNA into chromatin, limiting DNA accessibility to the cellular machineries which require DNA as a template. Histones thereby play a central role in transcription regulation, DNA repair, DNA replication and chromosomal stability. DNA accessibility is regulated via a complex set of post-translational modifications of histones, also called histone code, and nucleosome remodeling.</text>
</comment>
<dbReference type="SUPFAM" id="SSF47113">
    <property type="entry name" value="Histone-fold"/>
    <property type="match status" value="1"/>
</dbReference>
<gene>
    <name evidence="11" type="ORF">AVEN_197686_1</name>
</gene>
<evidence type="ECO:0000256" key="6">
    <source>
        <dbReference type="ARBA" id="ARBA00022454"/>
    </source>
</evidence>
<dbReference type="InterPro" id="IPR001951">
    <property type="entry name" value="Histone_H4"/>
</dbReference>
<feature type="compositionally biased region" description="Basic and acidic residues" evidence="10">
    <location>
        <begin position="102"/>
        <end position="113"/>
    </location>
</feature>
<protein>
    <recommendedName>
        <fullName evidence="5">Histone H4</fullName>
    </recommendedName>
</protein>
<keyword evidence="8" id="KW-0539">Nucleus</keyword>
<dbReference type="GO" id="GO:0000786">
    <property type="term" value="C:nucleosome"/>
    <property type="evidence" value="ECO:0007669"/>
    <property type="project" value="UniProtKB-KW"/>
</dbReference>
<name>A0A4Y2CN46_ARAVE</name>
<evidence type="ECO:0000256" key="7">
    <source>
        <dbReference type="ARBA" id="ARBA00023125"/>
    </source>
</evidence>
<accession>A0A4Y2CN46</accession>
<evidence type="ECO:0000256" key="1">
    <source>
        <dbReference type="ARBA" id="ARBA00002001"/>
    </source>
</evidence>
<evidence type="ECO:0000256" key="8">
    <source>
        <dbReference type="ARBA" id="ARBA00023242"/>
    </source>
</evidence>
<keyword evidence="6" id="KW-0158">Chromosome</keyword>
<comment type="similarity">
    <text evidence="4">Belongs to the histone H4 family.</text>
</comment>
<dbReference type="EMBL" id="BGPR01000212">
    <property type="protein sequence ID" value="GBM05118.1"/>
    <property type="molecule type" value="Genomic_DNA"/>
</dbReference>
<proteinExistence type="inferred from homology"/>
<dbReference type="GO" id="GO:0005634">
    <property type="term" value="C:nucleus"/>
    <property type="evidence" value="ECO:0007669"/>
    <property type="project" value="UniProtKB-SubCell"/>
</dbReference>
<keyword evidence="9" id="KW-0544">Nucleosome core</keyword>
<dbReference type="GO" id="GO:0046982">
    <property type="term" value="F:protein heterodimerization activity"/>
    <property type="evidence" value="ECO:0007669"/>
    <property type="project" value="InterPro"/>
</dbReference>
<sequence>MGGNENANTEKRTGVLHNKISYLKNSRNRISKRSIRTLKPTALFVERTRVILKCYLEKIIQGAITYAAEDKRKSISAEDIAKALKKRDFTRCDKSFSSTTSRPEEKRSAGKDA</sequence>
<evidence type="ECO:0000256" key="5">
    <source>
        <dbReference type="ARBA" id="ARBA00020836"/>
    </source>
</evidence>
<evidence type="ECO:0000256" key="3">
    <source>
        <dbReference type="ARBA" id="ARBA00004286"/>
    </source>
</evidence>
<evidence type="ECO:0000313" key="12">
    <source>
        <dbReference type="Proteomes" id="UP000499080"/>
    </source>
</evidence>
<keyword evidence="12" id="KW-1185">Reference proteome</keyword>
<evidence type="ECO:0000256" key="2">
    <source>
        <dbReference type="ARBA" id="ARBA00004123"/>
    </source>
</evidence>
<dbReference type="Proteomes" id="UP000499080">
    <property type="component" value="Unassembled WGS sequence"/>
</dbReference>
<dbReference type="InterPro" id="IPR009072">
    <property type="entry name" value="Histone-fold"/>
</dbReference>
<dbReference type="SMART" id="SM00417">
    <property type="entry name" value="H4"/>
    <property type="match status" value="1"/>
</dbReference>
<organism evidence="11 12">
    <name type="scientific">Araneus ventricosus</name>
    <name type="common">Orbweaver spider</name>
    <name type="synonym">Epeira ventricosa</name>
    <dbReference type="NCBI Taxonomy" id="182803"/>
    <lineage>
        <taxon>Eukaryota</taxon>
        <taxon>Metazoa</taxon>
        <taxon>Ecdysozoa</taxon>
        <taxon>Arthropoda</taxon>
        <taxon>Chelicerata</taxon>
        <taxon>Arachnida</taxon>
        <taxon>Araneae</taxon>
        <taxon>Araneomorphae</taxon>
        <taxon>Entelegynae</taxon>
        <taxon>Araneoidea</taxon>
        <taxon>Araneidae</taxon>
        <taxon>Araneus</taxon>
    </lineage>
</organism>
<comment type="caution">
    <text evidence="11">The sequence shown here is derived from an EMBL/GenBank/DDBJ whole genome shotgun (WGS) entry which is preliminary data.</text>
</comment>
<evidence type="ECO:0000256" key="4">
    <source>
        <dbReference type="ARBA" id="ARBA00006564"/>
    </source>
</evidence>
<dbReference type="GO" id="GO:0003677">
    <property type="term" value="F:DNA binding"/>
    <property type="evidence" value="ECO:0007669"/>
    <property type="project" value="UniProtKB-KW"/>
</dbReference>
<evidence type="ECO:0000256" key="10">
    <source>
        <dbReference type="SAM" id="MobiDB-lite"/>
    </source>
</evidence>
<keyword evidence="7" id="KW-0238">DNA-binding</keyword>
<evidence type="ECO:0000313" key="11">
    <source>
        <dbReference type="EMBL" id="GBM05118.1"/>
    </source>
</evidence>
<dbReference type="Gene3D" id="1.10.20.10">
    <property type="entry name" value="Histone, subunit A"/>
    <property type="match status" value="1"/>
</dbReference>
<dbReference type="AlphaFoldDB" id="A0A4Y2CN46"/>
<evidence type="ECO:0000256" key="9">
    <source>
        <dbReference type="ARBA" id="ARBA00023269"/>
    </source>
</evidence>
<comment type="subcellular location">
    <subcellularLocation>
        <location evidence="3">Chromosome</location>
    </subcellularLocation>
    <subcellularLocation>
        <location evidence="2">Nucleus</location>
    </subcellularLocation>
</comment>
<feature type="region of interest" description="Disordered" evidence="10">
    <location>
        <begin position="93"/>
        <end position="113"/>
    </location>
</feature>
<reference evidence="11 12" key="1">
    <citation type="journal article" date="2019" name="Sci. Rep.">
        <title>Orb-weaving spider Araneus ventricosus genome elucidates the spidroin gene catalogue.</title>
        <authorList>
            <person name="Kono N."/>
            <person name="Nakamura H."/>
            <person name="Ohtoshi R."/>
            <person name="Moran D.A.P."/>
            <person name="Shinohara A."/>
            <person name="Yoshida Y."/>
            <person name="Fujiwara M."/>
            <person name="Mori M."/>
            <person name="Tomita M."/>
            <person name="Arakawa K."/>
        </authorList>
    </citation>
    <scope>NUCLEOTIDE SEQUENCE [LARGE SCALE GENOMIC DNA]</scope>
</reference>
<dbReference type="GO" id="GO:0030527">
    <property type="term" value="F:structural constituent of chromatin"/>
    <property type="evidence" value="ECO:0007669"/>
    <property type="project" value="InterPro"/>
</dbReference>